<evidence type="ECO:0000256" key="7">
    <source>
        <dbReference type="RuleBase" id="RU368074"/>
    </source>
</evidence>
<reference evidence="9" key="1">
    <citation type="submission" date="2022-03" db="EMBL/GenBank/DDBJ databases">
        <title>A functionally conserved STORR gene fusion in Papaver species that diverged 16.8 million years ago.</title>
        <authorList>
            <person name="Catania T."/>
        </authorList>
    </citation>
    <scope>NUCLEOTIDE SEQUENCE</scope>
    <source>
        <strain evidence="9">S-191538</strain>
    </source>
</reference>
<dbReference type="Pfam" id="PF03896">
    <property type="entry name" value="TRAP_alpha"/>
    <property type="match status" value="1"/>
</dbReference>
<comment type="similarity">
    <text evidence="7">Belongs to the TRAP-alpha family.</text>
</comment>
<comment type="subcellular location">
    <subcellularLocation>
        <location evidence="1 7">Endoplasmic reticulum membrane</location>
        <topology evidence="1 7">Single-pass type I membrane protein</topology>
    </subcellularLocation>
</comment>
<comment type="subunit">
    <text evidence="7">Heterotetramer of TRAP-alpha, TRAP-beta, TRAP-delta and TRAP-gamma.</text>
</comment>
<evidence type="ECO:0000256" key="1">
    <source>
        <dbReference type="ARBA" id="ARBA00004115"/>
    </source>
</evidence>
<keyword evidence="5 7" id="KW-1133">Transmembrane helix</keyword>
<evidence type="ECO:0000256" key="3">
    <source>
        <dbReference type="ARBA" id="ARBA00022729"/>
    </source>
</evidence>
<comment type="function">
    <text evidence="7">TRAP proteins are part of a complex whose function is to bind calcium to the ER membrane and thereby regulate the retention of ER resident proteins. May be involved in the recycling of the translocation apparatus after completion of the translocation process or may function as a membrane-bound chaperone facilitating folding of translocated proteins.</text>
</comment>
<proteinExistence type="inferred from homology"/>
<keyword evidence="4 7" id="KW-0256">Endoplasmic reticulum</keyword>
<evidence type="ECO:0000313" key="10">
    <source>
        <dbReference type="Proteomes" id="UP001177140"/>
    </source>
</evidence>
<dbReference type="PANTHER" id="PTHR12924">
    <property type="entry name" value="TRANSLOCON-ASSOCIATED PROTEIN, ALPHA SUBUNIT"/>
    <property type="match status" value="1"/>
</dbReference>
<feature type="transmembrane region" description="Helical" evidence="7">
    <location>
        <begin position="197"/>
        <end position="216"/>
    </location>
</feature>
<keyword evidence="6 7" id="KW-0472">Membrane</keyword>
<evidence type="ECO:0000313" key="9">
    <source>
        <dbReference type="EMBL" id="MCL7028469.1"/>
    </source>
</evidence>
<dbReference type="PANTHER" id="PTHR12924:SF0">
    <property type="entry name" value="TRANSLOCON-ASSOCIATED PROTEIN SUBUNIT ALPHA"/>
    <property type="match status" value="1"/>
</dbReference>
<keyword evidence="2 7" id="KW-0812">Transmembrane</keyword>
<evidence type="ECO:0000256" key="8">
    <source>
        <dbReference type="SAM" id="SignalP"/>
    </source>
</evidence>
<evidence type="ECO:0000256" key="2">
    <source>
        <dbReference type="ARBA" id="ARBA00022692"/>
    </source>
</evidence>
<organism evidence="9 10">
    <name type="scientific">Papaver nudicaule</name>
    <name type="common">Iceland poppy</name>
    <dbReference type="NCBI Taxonomy" id="74823"/>
    <lineage>
        <taxon>Eukaryota</taxon>
        <taxon>Viridiplantae</taxon>
        <taxon>Streptophyta</taxon>
        <taxon>Embryophyta</taxon>
        <taxon>Tracheophyta</taxon>
        <taxon>Spermatophyta</taxon>
        <taxon>Magnoliopsida</taxon>
        <taxon>Ranunculales</taxon>
        <taxon>Papaveraceae</taxon>
        <taxon>Papaveroideae</taxon>
        <taxon>Papaver</taxon>
    </lineage>
</organism>
<comment type="domain">
    <text evidence="7">Shows a remarkable charge distribution with the N-terminus being highly negatively charged, and the cytoplasmic C-terminus positively charged.</text>
</comment>
<evidence type="ECO:0000256" key="4">
    <source>
        <dbReference type="ARBA" id="ARBA00022824"/>
    </source>
</evidence>
<name>A0AA41S314_PAPNU</name>
<evidence type="ECO:0000256" key="6">
    <source>
        <dbReference type="ARBA" id="ARBA00023136"/>
    </source>
</evidence>
<feature type="chain" id="PRO_5041444446" description="Translocon-associated protein subunit alpha" evidence="8">
    <location>
        <begin position="29"/>
        <end position="262"/>
    </location>
</feature>
<evidence type="ECO:0000256" key="5">
    <source>
        <dbReference type="ARBA" id="ARBA00022989"/>
    </source>
</evidence>
<dbReference type="Proteomes" id="UP001177140">
    <property type="component" value="Unassembled WGS sequence"/>
</dbReference>
<keyword evidence="3 7" id="KW-0732">Signal</keyword>
<dbReference type="GO" id="GO:0005789">
    <property type="term" value="C:endoplasmic reticulum membrane"/>
    <property type="evidence" value="ECO:0007669"/>
    <property type="project" value="UniProtKB-SubCell"/>
</dbReference>
<gene>
    <name evidence="9" type="ORF">MKW94_024588</name>
</gene>
<dbReference type="EMBL" id="JAJJMA010079951">
    <property type="protein sequence ID" value="MCL7028469.1"/>
    <property type="molecule type" value="Genomic_DNA"/>
</dbReference>
<keyword evidence="10" id="KW-1185">Reference proteome</keyword>
<sequence length="262" mass="28654">MKSTSMAFRVFLLAVLLLASPFLSGVRGQTDSEADLDDVVADVIKGQQQEAEPVDEDIPDFRSWSSAPGVDTVCIFPKNFAKLIPAGEESEVLVGLKNEGEAKLTVVALRASLHLPFDHKLLVQNLTVQQFYNGSVPVSTQATFPYLFSVSKYLQPGTFDLVGTIIYEINQKPYQSTFYNGTVEVVEAGGLLSIESVFLICLGLGLLALSGLWVYGQIQNFSKKTKRAPKVEVGTGTRDASMDEWLEGTAYSQSNKTTKKKK</sequence>
<comment type="caution">
    <text evidence="9">The sequence shown here is derived from an EMBL/GenBank/DDBJ whole genome shotgun (WGS) entry which is preliminary data.</text>
</comment>
<accession>A0AA41S314</accession>
<keyword evidence="7" id="KW-0106">Calcium</keyword>
<protein>
    <recommendedName>
        <fullName evidence="7">Translocon-associated protein subunit alpha</fullName>
        <shortName evidence="7">TRAP-alpha</shortName>
    </recommendedName>
    <alternativeName>
        <fullName evidence="7">Signal sequence receptor subunit alpha</fullName>
    </alternativeName>
</protein>
<dbReference type="InterPro" id="IPR005595">
    <property type="entry name" value="TRAP_alpha"/>
</dbReference>
<dbReference type="AlphaFoldDB" id="A0AA41S314"/>
<feature type="signal peptide" evidence="8">
    <location>
        <begin position="1"/>
        <end position="28"/>
    </location>
</feature>